<evidence type="ECO:0000256" key="1">
    <source>
        <dbReference type="SAM" id="MobiDB-lite"/>
    </source>
</evidence>
<feature type="compositionally biased region" description="Basic residues" evidence="1">
    <location>
        <begin position="28"/>
        <end position="37"/>
    </location>
</feature>
<dbReference type="AlphaFoldDB" id="A0A699RIV6"/>
<proteinExistence type="predicted"/>
<gene>
    <name evidence="2" type="ORF">Tci_854714</name>
</gene>
<accession>A0A699RIV6</accession>
<feature type="compositionally biased region" description="Polar residues" evidence="1">
    <location>
        <begin position="191"/>
        <end position="201"/>
    </location>
</feature>
<feature type="compositionally biased region" description="Low complexity" evidence="1">
    <location>
        <begin position="202"/>
        <end position="212"/>
    </location>
</feature>
<protein>
    <submittedName>
        <fullName evidence="2">Uncharacterized protein</fullName>
    </submittedName>
</protein>
<feature type="compositionally biased region" description="Basic and acidic residues" evidence="1">
    <location>
        <begin position="48"/>
        <end position="57"/>
    </location>
</feature>
<name>A0A699RIV6_TANCI</name>
<feature type="non-terminal residue" evidence="2">
    <location>
        <position position="212"/>
    </location>
</feature>
<feature type="region of interest" description="Disordered" evidence="1">
    <location>
        <begin position="187"/>
        <end position="212"/>
    </location>
</feature>
<evidence type="ECO:0000313" key="2">
    <source>
        <dbReference type="EMBL" id="GFC82744.1"/>
    </source>
</evidence>
<feature type="compositionally biased region" description="Polar residues" evidence="1">
    <location>
        <begin position="11"/>
        <end position="22"/>
    </location>
</feature>
<reference evidence="2" key="1">
    <citation type="journal article" date="2019" name="Sci. Rep.">
        <title>Draft genome of Tanacetum cinerariifolium, the natural source of mosquito coil.</title>
        <authorList>
            <person name="Yamashiro T."/>
            <person name="Shiraishi A."/>
            <person name="Satake H."/>
            <person name="Nakayama K."/>
        </authorList>
    </citation>
    <scope>NUCLEOTIDE SEQUENCE</scope>
</reference>
<dbReference type="EMBL" id="BKCJ011086051">
    <property type="protein sequence ID" value="GFC82744.1"/>
    <property type="molecule type" value="Genomic_DNA"/>
</dbReference>
<organism evidence="2">
    <name type="scientific">Tanacetum cinerariifolium</name>
    <name type="common">Dalmatian daisy</name>
    <name type="synonym">Chrysanthemum cinerariifolium</name>
    <dbReference type="NCBI Taxonomy" id="118510"/>
    <lineage>
        <taxon>Eukaryota</taxon>
        <taxon>Viridiplantae</taxon>
        <taxon>Streptophyta</taxon>
        <taxon>Embryophyta</taxon>
        <taxon>Tracheophyta</taxon>
        <taxon>Spermatophyta</taxon>
        <taxon>Magnoliopsida</taxon>
        <taxon>eudicotyledons</taxon>
        <taxon>Gunneridae</taxon>
        <taxon>Pentapetalae</taxon>
        <taxon>asterids</taxon>
        <taxon>campanulids</taxon>
        <taxon>Asterales</taxon>
        <taxon>Asteraceae</taxon>
        <taxon>Asteroideae</taxon>
        <taxon>Anthemideae</taxon>
        <taxon>Anthemidinae</taxon>
        <taxon>Tanacetum</taxon>
    </lineage>
</organism>
<comment type="caution">
    <text evidence="2">The sequence shown here is derived from an EMBL/GenBank/DDBJ whole genome shotgun (WGS) entry which is preliminary data.</text>
</comment>
<sequence length="212" mass="22891">MGEDSKIPTGSYHTPTITQPYTSSQPKQKQKSKKSKIKITEVPQLSDSTHDVADEHVCTTSNDTLVSGSSTSVESSKDAGLGDPKDASKQERMINDLDADEGVTFVDETHGRNDQDMFDTSILDDDEVVVEKEVSTDDLVPTAGEVVTTTGVEVSTTSISQIFMDEITLAKALIDIKTSKPKAKEIVIQEPSETPTPTPIDSSQQSSKAKDK</sequence>
<feature type="region of interest" description="Disordered" evidence="1">
    <location>
        <begin position="1"/>
        <end position="90"/>
    </location>
</feature>